<accession>A0A3P7XIS6</accession>
<gene>
    <name evidence="2" type="ORF">HPBE_LOCUS2494</name>
</gene>
<reference evidence="2 3" key="1">
    <citation type="submission" date="2018-11" db="EMBL/GenBank/DDBJ databases">
        <authorList>
            <consortium name="Pathogen Informatics"/>
        </authorList>
    </citation>
    <scope>NUCLEOTIDE SEQUENCE [LARGE SCALE GENOMIC DNA]</scope>
</reference>
<dbReference type="AlphaFoldDB" id="A0A183F8K1"/>
<organism evidence="3 4">
    <name type="scientific">Heligmosomoides polygyrus</name>
    <name type="common">Parasitic roundworm</name>
    <dbReference type="NCBI Taxonomy" id="6339"/>
    <lineage>
        <taxon>Eukaryota</taxon>
        <taxon>Metazoa</taxon>
        <taxon>Ecdysozoa</taxon>
        <taxon>Nematoda</taxon>
        <taxon>Chromadorea</taxon>
        <taxon>Rhabditida</taxon>
        <taxon>Rhabditina</taxon>
        <taxon>Rhabditomorpha</taxon>
        <taxon>Strongyloidea</taxon>
        <taxon>Heligmosomidae</taxon>
        <taxon>Heligmosomoides</taxon>
    </lineage>
</organism>
<accession>A0A183F8K1</accession>
<dbReference type="InterPro" id="IPR001584">
    <property type="entry name" value="Integrase_cat-core"/>
</dbReference>
<dbReference type="InterPro" id="IPR036397">
    <property type="entry name" value="RNaseH_sf"/>
</dbReference>
<dbReference type="GO" id="GO:0015074">
    <property type="term" value="P:DNA integration"/>
    <property type="evidence" value="ECO:0007669"/>
    <property type="project" value="InterPro"/>
</dbReference>
<reference evidence="4" key="2">
    <citation type="submission" date="2019-09" db="UniProtKB">
        <authorList>
            <consortium name="WormBaseParasite"/>
        </authorList>
    </citation>
    <scope>IDENTIFICATION</scope>
</reference>
<protein>
    <submittedName>
        <fullName evidence="4">Integrase catalytic domain-containing protein</fullName>
    </submittedName>
</protein>
<dbReference type="SUPFAM" id="SSF53098">
    <property type="entry name" value="Ribonuclease H-like"/>
    <property type="match status" value="1"/>
</dbReference>
<dbReference type="InterPro" id="IPR012337">
    <property type="entry name" value="RNaseH-like_sf"/>
</dbReference>
<dbReference type="Proteomes" id="UP000050761">
    <property type="component" value="Unassembled WGS sequence"/>
</dbReference>
<evidence type="ECO:0000313" key="4">
    <source>
        <dbReference type="WBParaSite" id="HPBE_0000249301-mRNA-1"/>
    </source>
</evidence>
<evidence type="ECO:0000313" key="2">
    <source>
        <dbReference type="EMBL" id="VDO25685.1"/>
    </source>
</evidence>
<evidence type="ECO:0000259" key="1">
    <source>
        <dbReference type="PROSITE" id="PS50994"/>
    </source>
</evidence>
<dbReference type="PROSITE" id="PS50994">
    <property type="entry name" value="INTEGRASE"/>
    <property type="match status" value="1"/>
</dbReference>
<dbReference type="Gene3D" id="3.30.420.10">
    <property type="entry name" value="Ribonuclease H-like superfamily/Ribonuclease H"/>
    <property type="match status" value="1"/>
</dbReference>
<dbReference type="EMBL" id="UZAH01003838">
    <property type="protein sequence ID" value="VDO25685.1"/>
    <property type="molecule type" value="Genomic_DNA"/>
</dbReference>
<keyword evidence="3" id="KW-1185">Reference proteome</keyword>
<dbReference type="OrthoDB" id="5865975at2759"/>
<proteinExistence type="predicted"/>
<dbReference type="WBParaSite" id="HPBE_0000249301-mRNA-1">
    <property type="protein sequence ID" value="HPBE_0000249301-mRNA-1"/>
    <property type="gene ID" value="HPBE_0000249301"/>
</dbReference>
<sequence length="110" mass="11888">MFALVRSCACQRKRSQKFSREALIPVVSGAIFGKVFVDPTGPMHTSVSGNKYIPAIIDHFPKYVVATPLPDCAAVTVVHAIGTEGVLKFGVMTQLVSDNASYFRGEVITE</sequence>
<feature type="domain" description="Integrase catalytic" evidence="1">
    <location>
        <begin position="21"/>
        <end position="110"/>
    </location>
</feature>
<evidence type="ECO:0000313" key="3">
    <source>
        <dbReference type="Proteomes" id="UP000050761"/>
    </source>
</evidence>
<name>A0A183F8K1_HELPZ</name>
<dbReference type="GO" id="GO:0003676">
    <property type="term" value="F:nucleic acid binding"/>
    <property type="evidence" value="ECO:0007669"/>
    <property type="project" value="InterPro"/>
</dbReference>